<comment type="caution">
    <text evidence="2">The sequence shown here is derived from an EMBL/GenBank/DDBJ whole genome shotgun (WGS) entry which is preliminary data.</text>
</comment>
<protein>
    <submittedName>
        <fullName evidence="2">Uncharacterized protein</fullName>
    </submittedName>
</protein>
<evidence type="ECO:0000313" key="3">
    <source>
        <dbReference type="Proteomes" id="UP001138500"/>
    </source>
</evidence>
<dbReference type="AlphaFoldDB" id="A0A9W7SXT5"/>
<proteinExistence type="predicted"/>
<reference evidence="2 3" key="1">
    <citation type="journal article" date="2018" name="IMA Fungus">
        <title>IMA Genome-F 10: Nine draft genome sequences of Claviceps purpurea s.lat., including C. arundinis, C. humidiphila, and C. cf. spartinae, pseudomolecules for the pitch canker pathogen Fusarium circinatum, draft genome of Davidsoniella eucalypti, Grosmannia galeiformis, Quambalaria eucalypti, and Teratosphaeria destructans.</title>
        <authorList>
            <person name="Wingfield B.D."/>
            <person name="Liu M."/>
            <person name="Nguyen H.D."/>
            <person name="Lane F.A."/>
            <person name="Morgan S.W."/>
            <person name="De Vos L."/>
            <person name="Wilken P.M."/>
            <person name="Duong T.A."/>
            <person name="Aylward J."/>
            <person name="Coetzee M.P."/>
            <person name="Dadej K."/>
            <person name="De Beer Z.W."/>
            <person name="Findlay W."/>
            <person name="Havenga M."/>
            <person name="Kolarik M."/>
            <person name="Menzies J.G."/>
            <person name="Naidoo K."/>
            <person name="Pochopski O."/>
            <person name="Shoukouhi P."/>
            <person name="Santana Q.C."/>
            <person name="Seifert K.A."/>
            <person name="Soal N."/>
            <person name="Steenkamp E.T."/>
            <person name="Tatham C.T."/>
            <person name="van der Nest M.A."/>
            <person name="Wingfield M.J."/>
        </authorList>
    </citation>
    <scope>NUCLEOTIDE SEQUENCE [LARGE SCALE GENOMIC DNA]</scope>
    <source>
        <strain evidence="2">CMW44962</strain>
    </source>
</reference>
<organism evidence="2 3">
    <name type="scientific">Teratosphaeria destructans</name>
    <dbReference type="NCBI Taxonomy" id="418781"/>
    <lineage>
        <taxon>Eukaryota</taxon>
        <taxon>Fungi</taxon>
        <taxon>Dikarya</taxon>
        <taxon>Ascomycota</taxon>
        <taxon>Pezizomycotina</taxon>
        <taxon>Dothideomycetes</taxon>
        <taxon>Dothideomycetidae</taxon>
        <taxon>Mycosphaerellales</taxon>
        <taxon>Teratosphaeriaceae</taxon>
        <taxon>Teratosphaeria</taxon>
    </lineage>
</organism>
<feature type="coiled-coil region" evidence="1">
    <location>
        <begin position="117"/>
        <end position="144"/>
    </location>
</feature>
<keyword evidence="3" id="KW-1185">Reference proteome</keyword>
<reference evidence="2 3" key="2">
    <citation type="journal article" date="2021" name="Curr. Genet.">
        <title>Genetic response to nitrogen starvation in the aggressive Eucalyptus foliar pathogen Teratosphaeria destructans.</title>
        <authorList>
            <person name="Havenga M."/>
            <person name="Wingfield B.D."/>
            <person name="Wingfield M.J."/>
            <person name="Dreyer L.L."/>
            <person name="Roets F."/>
            <person name="Aylward J."/>
        </authorList>
    </citation>
    <scope>NUCLEOTIDE SEQUENCE [LARGE SCALE GENOMIC DNA]</scope>
    <source>
        <strain evidence="2">CMW44962</strain>
    </source>
</reference>
<accession>A0A9W7SXT5</accession>
<evidence type="ECO:0000256" key="1">
    <source>
        <dbReference type="SAM" id="Coils"/>
    </source>
</evidence>
<gene>
    <name evidence="2" type="ORF">Tdes44962_MAKER08153</name>
</gene>
<name>A0A9W7SXT5_9PEZI</name>
<dbReference type="Proteomes" id="UP001138500">
    <property type="component" value="Unassembled WGS sequence"/>
</dbReference>
<sequence>MPRSERYNLPSTVLEDGCNHIRHQAAVRGISDASICDIIYQAPQSAHDRGTETAHTAIDAITQRTLGTGDNTSAEGAVLGGVVLVFERIEDAEPSGEFPFMFALYGDGLEQLARDWAHQRDLAIRDAEAQAERLERNQQGLQPRESFGE</sequence>
<keyword evidence="1" id="KW-0175">Coiled coil</keyword>
<dbReference type="EMBL" id="RIBY02000691">
    <property type="protein sequence ID" value="KAH9838835.1"/>
    <property type="molecule type" value="Genomic_DNA"/>
</dbReference>
<evidence type="ECO:0000313" key="2">
    <source>
        <dbReference type="EMBL" id="KAH9838835.1"/>
    </source>
</evidence>